<keyword evidence="5" id="KW-1185">Reference proteome</keyword>
<feature type="compositionally biased region" description="Polar residues" evidence="3">
    <location>
        <begin position="57"/>
        <end position="70"/>
    </location>
</feature>
<dbReference type="SMART" id="SM00365">
    <property type="entry name" value="LRR_SD22"/>
    <property type="match status" value="5"/>
</dbReference>
<evidence type="ECO:0000256" key="3">
    <source>
        <dbReference type="SAM" id="MobiDB-lite"/>
    </source>
</evidence>
<feature type="region of interest" description="Disordered" evidence="3">
    <location>
        <begin position="36"/>
        <end position="88"/>
    </location>
</feature>
<dbReference type="InterPro" id="IPR050576">
    <property type="entry name" value="Cilia_flagella_integrity"/>
</dbReference>
<sequence>MYHHPSRAAKTGRVVARDGANFGLQYSLQAQATPVIERPPGKQAIPEWKQNPHSRESGSLTRPASNTRIDNGTKYRHTMSPPQDMERPSSILQYSHSSVDPVQDTKQHYATTSFRELHKVQRQVLQPAPAYVADHSTATTGAMAISQSKVTQEGTHDDSLQGRQTLSAGSQSQSRNKTQVFLPGDRVIFAESPSFPGVPIVYRLPEERQANPDRLNLDRRRLTTCPILEGEDYLRLLNFQHNLISRVSHLENLKRLIFLDFYDNQIEEISGLSALRSLRVLMLGKNRIRNISNLDSLTKLDVLDLHGNKIVKIENLSHLTELRVLNLAGNEIVHVSSVSGMRALAELNLRRNKICTVEDVDLLPNLQRLFLSFNCITSFDDIQCLANSTSLNELSLDGNPFATHSNYKQSVLRNLSSLRQLDMKRISEEEKRIASVMARKEEEKKKEISKLAVCVVSFQEKRRIAINNAQRQWEVSRTREIKPDSLPSRDNLEILPQTSHNELPDSSEPRDAVPSPLSICHLAELDSDTLFLYGPGSLDALDRHWGSQAVQAVSAISFKFIDFDNIVPQLYKIRARFPSLVGLIFTETNIKSLQQINCLSLLRRLEHISISTEGNPITSFTLWKPYVLFRLAHFSLRKINDIEVTAEDNVNAEKLFGTLAHITTSQLPQSRLLTMLGDSRRKQVLDADKKKTEGKHERAPSNESVSRAGLQYWPADSQKTHSQEAEERRTFAVNYMKEIAHTAILTDRKKKKLNEILPGLLSNMVERALTDLNDLDNFMKNRFEEVKSK</sequence>
<dbReference type="InterPro" id="IPR003591">
    <property type="entry name" value="Leu-rich_rpt_typical-subtyp"/>
</dbReference>
<keyword evidence="1" id="KW-0433">Leucine-rich repeat</keyword>
<dbReference type="PANTHER" id="PTHR45973">
    <property type="entry name" value="PROTEIN PHOSPHATASE 1 REGULATORY SUBUNIT SDS22-RELATED"/>
    <property type="match status" value="1"/>
</dbReference>
<keyword evidence="2" id="KW-0677">Repeat</keyword>
<dbReference type="InterPro" id="IPR032675">
    <property type="entry name" value="LRR_dom_sf"/>
</dbReference>
<feature type="region of interest" description="Disordered" evidence="3">
    <location>
        <begin position="482"/>
        <end position="512"/>
    </location>
</feature>
<dbReference type="FunFam" id="3.80.10.10:FF:000323">
    <property type="entry name" value="Leucine-rich repeat-containing protein 49 isoform 1"/>
    <property type="match status" value="1"/>
</dbReference>
<feature type="region of interest" description="Disordered" evidence="3">
    <location>
        <begin position="683"/>
        <end position="706"/>
    </location>
</feature>
<feature type="compositionally biased region" description="Basic and acidic residues" evidence="3">
    <location>
        <begin position="683"/>
        <end position="700"/>
    </location>
</feature>
<evidence type="ECO:0008006" key="6">
    <source>
        <dbReference type="Google" id="ProtNLM"/>
    </source>
</evidence>
<accession>A0AAU9VQV8</accession>
<dbReference type="SUPFAM" id="SSF52058">
    <property type="entry name" value="L domain-like"/>
    <property type="match status" value="1"/>
</dbReference>
<evidence type="ECO:0000256" key="2">
    <source>
        <dbReference type="ARBA" id="ARBA00022737"/>
    </source>
</evidence>
<dbReference type="SMART" id="SM00369">
    <property type="entry name" value="LRR_TYP"/>
    <property type="match status" value="4"/>
</dbReference>
<proteinExistence type="predicted"/>
<comment type="caution">
    <text evidence="4">The sequence shown here is derived from an EMBL/GenBank/DDBJ whole genome shotgun (WGS) entry which is preliminary data.</text>
</comment>
<reference evidence="4 5" key="1">
    <citation type="submission" date="2022-05" db="EMBL/GenBank/DDBJ databases">
        <authorList>
            <consortium name="Genoscope - CEA"/>
            <person name="William W."/>
        </authorList>
    </citation>
    <scope>NUCLEOTIDE SEQUENCE [LARGE SCALE GENOMIC DNA]</scope>
</reference>
<dbReference type="AlphaFoldDB" id="A0AAU9VQV8"/>
<dbReference type="Gene3D" id="3.80.10.10">
    <property type="entry name" value="Ribonuclease Inhibitor"/>
    <property type="match status" value="3"/>
</dbReference>
<evidence type="ECO:0000256" key="1">
    <source>
        <dbReference type="ARBA" id="ARBA00022614"/>
    </source>
</evidence>
<protein>
    <recommendedName>
        <fullName evidence="6">Leucine-rich repeat-containing protein 49</fullName>
    </recommendedName>
</protein>
<gene>
    <name evidence="4" type="ORF">PMEA_00010186</name>
</gene>
<dbReference type="Proteomes" id="UP001159428">
    <property type="component" value="Unassembled WGS sequence"/>
</dbReference>
<evidence type="ECO:0000313" key="4">
    <source>
        <dbReference type="EMBL" id="CAH3033620.1"/>
    </source>
</evidence>
<feature type="compositionally biased region" description="Polar residues" evidence="3">
    <location>
        <begin position="161"/>
        <end position="177"/>
    </location>
</feature>
<dbReference type="PROSITE" id="PS51450">
    <property type="entry name" value="LRR"/>
    <property type="match status" value="7"/>
</dbReference>
<name>A0AAU9VQV8_9CNID</name>
<dbReference type="InterPro" id="IPR001611">
    <property type="entry name" value="Leu-rich_rpt"/>
</dbReference>
<evidence type="ECO:0000313" key="5">
    <source>
        <dbReference type="Proteomes" id="UP001159428"/>
    </source>
</evidence>
<dbReference type="PANTHER" id="PTHR45973:SF8">
    <property type="entry name" value="LEUCINE-RICH REPEAT-CONTAINING PROTEIN 49"/>
    <property type="match status" value="1"/>
</dbReference>
<dbReference type="EMBL" id="CALNXJ010000002">
    <property type="protein sequence ID" value="CAH3033620.1"/>
    <property type="molecule type" value="Genomic_DNA"/>
</dbReference>
<dbReference type="Pfam" id="PF14580">
    <property type="entry name" value="LRR_9"/>
    <property type="match status" value="1"/>
</dbReference>
<feature type="region of interest" description="Disordered" evidence="3">
    <location>
        <begin position="147"/>
        <end position="177"/>
    </location>
</feature>
<organism evidence="4 5">
    <name type="scientific">Pocillopora meandrina</name>
    <dbReference type="NCBI Taxonomy" id="46732"/>
    <lineage>
        <taxon>Eukaryota</taxon>
        <taxon>Metazoa</taxon>
        <taxon>Cnidaria</taxon>
        <taxon>Anthozoa</taxon>
        <taxon>Hexacorallia</taxon>
        <taxon>Scleractinia</taxon>
        <taxon>Astrocoeniina</taxon>
        <taxon>Pocilloporidae</taxon>
        <taxon>Pocillopora</taxon>
    </lineage>
</organism>